<dbReference type="Proteomes" id="UP000095287">
    <property type="component" value="Unplaced"/>
</dbReference>
<accession>A0A1I7Y8M0</accession>
<proteinExistence type="predicted"/>
<dbReference type="AlphaFoldDB" id="A0A1I7Y8M0"/>
<keyword evidence="1" id="KW-1185">Reference proteome</keyword>
<protein>
    <submittedName>
        <fullName evidence="2">SCP domain-containing protein</fullName>
    </submittedName>
</protein>
<dbReference type="WBParaSite" id="L893_g13751.t1">
    <property type="protein sequence ID" value="L893_g13751.t1"/>
    <property type="gene ID" value="L893_g13751"/>
</dbReference>
<evidence type="ECO:0000313" key="1">
    <source>
        <dbReference type="Proteomes" id="UP000095287"/>
    </source>
</evidence>
<evidence type="ECO:0000313" key="2">
    <source>
        <dbReference type="WBParaSite" id="L893_g13751.t1"/>
    </source>
</evidence>
<reference evidence="2" key="1">
    <citation type="submission" date="2016-11" db="UniProtKB">
        <authorList>
            <consortium name="WormBaseParasite"/>
        </authorList>
    </citation>
    <scope>IDENTIFICATION</scope>
</reference>
<organism evidence="1 2">
    <name type="scientific">Steinernema glaseri</name>
    <dbReference type="NCBI Taxonomy" id="37863"/>
    <lineage>
        <taxon>Eukaryota</taxon>
        <taxon>Metazoa</taxon>
        <taxon>Ecdysozoa</taxon>
        <taxon>Nematoda</taxon>
        <taxon>Chromadorea</taxon>
        <taxon>Rhabditida</taxon>
        <taxon>Tylenchina</taxon>
        <taxon>Panagrolaimomorpha</taxon>
        <taxon>Strongyloidoidea</taxon>
        <taxon>Steinernematidae</taxon>
        <taxon>Steinernema</taxon>
    </lineage>
</organism>
<name>A0A1I7Y8M0_9BILA</name>
<sequence>MEAGVARCPSEADIIGHATMLPTWNINLTMWHNGSKRQNENCSCKDGTKFFFRENAVADWNQIYPTKQAFRLSCPPDAKACACVSPDECYESAPNVEYNVMSFVPFCKGKLCAIYMLFYGLPVEGEMVPIERYGKAFTVSSQFNPDNTIKPLPGDYKKITAASCGRCPVVDTCEDECDA</sequence>